<accession>A0ABX3DBM3</accession>
<proteinExistence type="predicted"/>
<sequence>MAGIRITLSTIKILGLSLIKYQLSEKKKDGINNNIMMQLMTYDAIRVKISDRIKLNVVKS</sequence>
<evidence type="ECO:0000313" key="2">
    <source>
        <dbReference type="Proteomes" id="UP000180133"/>
    </source>
</evidence>
<gene>
    <name evidence="1" type="ORF">BI375_16620</name>
</gene>
<reference evidence="1 2" key="1">
    <citation type="submission" date="2016-09" db="EMBL/GenBank/DDBJ databases">
        <title>Isolation, identification and antibiotic sensitivity analysis of bacterial pathogen from juvenile Hippocampus erectus with tail-rotted disease.</title>
        <authorList>
            <person name="Yang Q."/>
        </authorList>
    </citation>
    <scope>NUCLEOTIDE SEQUENCE [LARGE SCALE GENOMIC DNA]</scope>
    <source>
        <strain evidence="1 2">HM-10</strain>
    </source>
</reference>
<protein>
    <recommendedName>
        <fullName evidence="3">Transposase</fullName>
    </recommendedName>
</protein>
<keyword evidence="2" id="KW-1185">Reference proteome</keyword>
<organism evidence="1 2">
    <name type="scientific">Vibrio rotiferianus</name>
    <dbReference type="NCBI Taxonomy" id="190895"/>
    <lineage>
        <taxon>Bacteria</taxon>
        <taxon>Pseudomonadati</taxon>
        <taxon>Pseudomonadota</taxon>
        <taxon>Gammaproteobacteria</taxon>
        <taxon>Vibrionales</taxon>
        <taxon>Vibrionaceae</taxon>
        <taxon>Vibrio</taxon>
    </lineage>
</organism>
<evidence type="ECO:0000313" key="1">
    <source>
        <dbReference type="EMBL" id="OHY94248.1"/>
    </source>
</evidence>
<dbReference type="EMBL" id="MKFT01000006">
    <property type="protein sequence ID" value="OHY94248.1"/>
    <property type="molecule type" value="Genomic_DNA"/>
</dbReference>
<evidence type="ECO:0008006" key="3">
    <source>
        <dbReference type="Google" id="ProtNLM"/>
    </source>
</evidence>
<dbReference type="Proteomes" id="UP000180133">
    <property type="component" value="Unassembled WGS sequence"/>
</dbReference>
<name>A0ABX3DBM3_9VIBR</name>
<comment type="caution">
    <text evidence="1">The sequence shown here is derived from an EMBL/GenBank/DDBJ whole genome shotgun (WGS) entry which is preliminary data.</text>
</comment>